<dbReference type="InterPro" id="IPR043502">
    <property type="entry name" value="DNA/RNA_pol_sf"/>
</dbReference>
<feature type="domain" description="Reverse transcriptase" evidence="6">
    <location>
        <begin position="424"/>
        <end position="537"/>
    </location>
</feature>
<dbReference type="AlphaFoldDB" id="A0A085N094"/>
<feature type="domain" description="DUF7047" evidence="7">
    <location>
        <begin position="598"/>
        <end position="655"/>
    </location>
</feature>
<dbReference type="CDD" id="cd00303">
    <property type="entry name" value="retropepsin_like"/>
    <property type="match status" value="1"/>
</dbReference>
<protein>
    <submittedName>
        <fullName evidence="8">Uncharacterized protein</fullName>
    </submittedName>
</protein>
<name>A0A085N094_9BILA</name>
<keyword evidence="3" id="KW-0540">Nuclease</keyword>
<dbReference type="Proteomes" id="UP000030758">
    <property type="component" value="Unassembled WGS sequence"/>
</dbReference>
<dbReference type="GO" id="GO:0006259">
    <property type="term" value="P:DNA metabolic process"/>
    <property type="evidence" value="ECO:0007669"/>
    <property type="project" value="UniProtKB-ARBA"/>
</dbReference>
<evidence type="ECO:0000256" key="3">
    <source>
        <dbReference type="ARBA" id="ARBA00022722"/>
    </source>
</evidence>
<feature type="region of interest" description="Disordered" evidence="5">
    <location>
        <begin position="1081"/>
        <end position="1105"/>
    </location>
</feature>
<dbReference type="GO" id="GO:0016779">
    <property type="term" value="F:nucleotidyltransferase activity"/>
    <property type="evidence" value="ECO:0007669"/>
    <property type="project" value="UniProtKB-KW"/>
</dbReference>
<keyword evidence="1" id="KW-0808">Transferase</keyword>
<gene>
    <name evidence="8" type="ORF">M514_24930</name>
</gene>
<keyword evidence="4" id="KW-0378">Hydrolase</keyword>
<dbReference type="Gene3D" id="3.10.10.10">
    <property type="entry name" value="HIV Type 1 Reverse Transcriptase, subunit A, domain 1"/>
    <property type="match status" value="1"/>
</dbReference>
<sequence length="1203" mass="134034">MGSTTEITFDIKLIPVFDGSSQPVAEWLEQLELICELSGIQDVSRIIPLRLVSGALAVYKQLPLEDRRKTEKIREALLRAFAVDSYVAYNEFIVRKLLIGEVPDVYLADLRRLADLAGGVSEKVLRSAFVCGLPSRIRQMMKAGARMESLTLYEVLGRVRAILVEESIVAATHVADPIVSPEIAGDGAKEEKSETYVSGKREQGGRSCAGFLPSLIESLPSIWIRVDGVNRRALVDSGCTTCIVHMPGCRRWKKQPTSLRTITGDELRCAGVGTAKLEPREGQATVVDVIVSEQRPLGFDIVLGIHAIRRLGGMFLDRHGGVQLGPLHAPVCAAADEGFCVEGAEFFATYEPTLRSWKAAWKWANGCSPGTLDNTKEEYPPAAAARAAYEKELETWIHNGWLVPYDEQNQSTDLSNGRHPTRKGEVRPVLDFRELNGHIDTFTANSDVCASKLREWRRRGTNVSILDLRRAYLQIRVEESLWSYQTVMLHGRRYCLTRLGFGLNVAPSIMKAVVDKVLSLAPEVSKGSSAYLDDIFVDESVVSARVVSKHLAQYGLESKSAESVWEGARVLGLQVWGEHDILRWKRGNEVAEPPKKLTRRSVFSYCGELVGHYPVCGWLRVAQLKREANSATSRWDEPIHGDRIPRHLDEIACQLKERDPAQGRWDTSGTAARMWVDASALALGVALEVNGAIVEDGTWLRSDEVRHTNMADLDAVIKGLNLALTWKMKTVELMTDSATVHRWIEDGLSGKPRLKTKAANEMLIRRRVETVLALVREYELTLTVTLVRSADNKADKLTRVPSRWIARSEAFGEQACAAAATDEQSTERLIGMVHQKVGHPGVRRTLYFVRRRDPMISKREVARVLSECDICKSIDPAPAKWKRGVLEVFQMWQRRSSAEVARQLESVFYESGAPEELLTGNDTAFRSREVNRLAENGAPVIAARSKCSVQEAVHRYNLTPRDDHSAAAAPANATYRYVLRDRNELNTVPAERSTDCPYSVGDSVWVRPHAGICDSQYDSGSVTRVISDQALEVDGMPRHVRDLRRRNTTMDQPPWLEPQLVTNHLADDNDSESGMIRIRTRGEPVQAPPEQDQRQAQAGPRRSARIRRRRGCTLLGCLPAESSENREDGRNGASSIQEELTPTCDLEIRGSQSYERFGFGQIWSDSGESAYVAAASLLCCCVATPSLVWCNELLFSQIVLIRI</sequence>
<evidence type="ECO:0000259" key="7">
    <source>
        <dbReference type="Pfam" id="PF23088"/>
    </source>
</evidence>
<dbReference type="InterPro" id="IPR055475">
    <property type="entry name" value="DUF7047"/>
</dbReference>
<dbReference type="InterPro" id="IPR043128">
    <property type="entry name" value="Rev_trsase/Diguanyl_cyclase"/>
</dbReference>
<dbReference type="GO" id="GO:0003676">
    <property type="term" value="F:nucleic acid binding"/>
    <property type="evidence" value="ECO:0007669"/>
    <property type="project" value="InterPro"/>
</dbReference>
<dbReference type="SUPFAM" id="SSF50630">
    <property type="entry name" value="Acid proteases"/>
    <property type="match status" value="1"/>
</dbReference>
<dbReference type="EMBL" id="KL367585">
    <property type="protein sequence ID" value="KFD62890.1"/>
    <property type="molecule type" value="Genomic_DNA"/>
</dbReference>
<dbReference type="InterPro" id="IPR050951">
    <property type="entry name" value="Retrovirus_Pol_polyprotein"/>
</dbReference>
<dbReference type="GO" id="GO:0004519">
    <property type="term" value="F:endonuclease activity"/>
    <property type="evidence" value="ECO:0007669"/>
    <property type="project" value="UniProtKB-KW"/>
</dbReference>
<dbReference type="PANTHER" id="PTHR37984:SF5">
    <property type="entry name" value="PROTEIN NYNRIN-LIKE"/>
    <property type="match status" value="1"/>
</dbReference>
<dbReference type="Pfam" id="PF23088">
    <property type="entry name" value="DUF7047"/>
    <property type="match status" value="1"/>
</dbReference>
<evidence type="ECO:0000259" key="6">
    <source>
        <dbReference type="Pfam" id="PF00078"/>
    </source>
</evidence>
<evidence type="ECO:0000256" key="1">
    <source>
        <dbReference type="ARBA" id="ARBA00022679"/>
    </source>
</evidence>
<proteinExistence type="predicted"/>
<dbReference type="Pfam" id="PF00078">
    <property type="entry name" value="RVT_1"/>
    <property type="match status" value="1"/>
</dbReference>
<dbReference type="Gene3D" id="3.30.420.10">
    <property type="entry name" value="Ribonuclease H-like superfamily/Ribonuclease H"/>
    <property type="match status" value="1"/>
</dbReference>
<dbReference type="SUPFAM" id="SSF56672">
    <property type="entry name" value="DNA/RNA polymerases"/>
    <property type="match status" value="1"/>
</dbReference>
<dbReference type="Gene3D" id="3.30.70.270">
    <property type="match status" value="1"/>
</dbReference>
<dbReference type="InterPro" id="IPR000477">
    <property type="entry name" value="RT_dom"/>
</dbReference>
<reference evidence="8" key="1">
    <citation type="journal article" date="2014" name="Nat. Genet.">
        <title>Genome and transcriptome of the porcine whipworm Trichuris suis.</title>
        <authorList>
            <person name="Jex A.R."/>
            <person name="Nejsum P."/>
            <person name="Schwarz E.M."/>
            <person name="Hu L."/>
            <person name="Young N.D."/>
            <person name="Hall R.S."/>
            <person name="Korhonen P.K."/>
            <person name="Liao S."/>
            <person name="Thamsborg S."/>
            <person name="Xia J."/>
            <person name="Xu P."/>
            <person name="Wang S."/>
            <person name="Scheerlinck J.P."/>
            <person name="Hofmann A."/>
            <person name="Sternberg P.W."/>
            <person name="Wang J."/>
            <person name="Gasser R.B."/>
        </authorList>
    </citation>
    <scope>NUCLEOTIDE SEQUENCE [LARGE SCALE GENOMIC DNA]</scope>
    <source>
        <strain evidence="8">DCEP-RM93F</strain>
    </source>
</reference>
<dbReference type="InterPro" id="IPR036397">
    <property type="entry name" value="RNaseH_sf"/>
</dbReference>
<keyword evidence="2" id="KW-0548">Nucleotidyltransferase</keyword>
<accession>A0A085N094</accession>
<dbReference type="PANTHER" id="PTHR37984">
    <property type="entry name" value="PROTEIN CBG26694"/>
    <property type="match status" value="1"/>
</dbReference>
<evidence type="ECO:0000313" key="8">
    <source>
        <dbReference type="EMBL" id="KFD62890.1"/>
    </source>
</evidence>
<organism evidence="8">
    <name type="scientific">Trichuris suis</name>
    <name type="common">pig whipworm</name>
    <dbReference type="NCBI Taxonomy" id="68888"/>
    <lineage>
        <taxon>Eukaryota</taxon>
        <taxon>Metazoa</taxon>
        <taxon>Ecdysozoa</taxon>
        <taxon>Nematoda</taxon>
        <taxon>Enoplea</taxon>
        <taxon>Dorylaimia</taxon>
        <taxon>Trichinellida</taxon>
        <taxon>Trichuridae</taxon>
        <taxon>Trichuris</taxon>
    </lineage>
</organism>
<evidence type="ECO:0000256" key="5">
    <source>
        <dbReference type="SAM" id="MobiDB-lite"/>
    </source>
</evidence>
<keyword evidence="4" id="KW-0255">Endonuclease</keyword>
<evidence type="ECO:0000256" key="2">
    <source>
        <dbReference type="ARBA" id="ARBA00022695"/>
    </source>
</evidence>
<evidence type="ECO:0000256" key="4">
    <source>
        <dbReference type="ARBA" id="ARBA00022759"/>
    </source>
</evidence>
<dbReference type="InterPro" id="IPR021109">
    <property type="entry name" value="Peptidase_aspartic_dom_sf"/>
</dbReference>